<dbReference type="PANTHER" id="PTHR44329:SF214">
    <property type="entry name" value="PROTEIN KINASE DOMAIN-CONTAINING PROTEIN"/>
    <property type="match status" value="1"/>
</dbReference>
<keyword evidence="5" id="KW-1185">Reference proteome</keyword>
<feature type="domain" description="Protein kinase" evidence="3">
    <location>
        <begin position="472"/>
        <end position="754"/>
    </location>
</feature>
<dbReference type="InterPro" id="IPR000719">
    <property type="entry name" value="Prot_kinase_dom"/>
</dbReference>
<dbReference type="PANTHER" id="PTHR44329">
    <property type="entry name" value="SERINE/THREONINE-PROTEIN KINASE TNNI3K-RELATED"/>
    <property type="match status" value="1"/>
</dbReference>
<evidence type="ECO:0000313" key="5">
    <source>
        <dbReference type="Proteomes" id="UP001165121"/>
    </source>
</evidence>
<dbReference type="Gene3D" id="1.10.510.10">
    <property type="entry name" value="Transferase(Phosphotransferase) domain 1"/>
    <property type="match status" value="1"/>
</dbReference>
<dbReference type="Pfam" id="PF00069">
    <property type="entry name" value="Pkinase"/>
    <property type="match status" value="1"/>
</dbReference>
<reference evidence="4" key="1">
    <citation type="submission" date="2023-04" db="EMBL/GenBank/DDBJ databases">
        <title>Phytophthora fragariaefolia NBRC 109709.</title>
        <authorList>
            <person name="Ichikawa N."/>
            <person name="Sato H."/>
            <person name="Tonouchi N."/>
        </authorList>
    </citation>
    <scope>NUCLEOTIDE SEQUENCE</scope>
    <source>
        <strain evidence="4">NBRC 109709</strain>
    </source>
</reference>
<dbReference type="InterPro" id="IPR011009">
    <property type="entry name" value="Kinase-like_dom_sf"/>
</dbReference>
<dbReference type="SUPFAM" id="SSF56112">
    <property type="entry name" value="Protein kinase-like (PK-like)"/>
    <property type="match status" value="1"/>
</dbReference>
<accession>A0A9W6XG61</accession>
<feature type="transmembrane region" description="Helical" evidence="1">
    <location>
        <begin position="341"/>
        <end position="362"/>
    </location>
</feature>
<evidence type="ECO:0000259" key="3">
    <source>
        <dbReference type="PROSITE" id="PS50011"/>
    </source>
</evidence>
<protein>
    <submittedName>
        <fullName evidence="4">Unnamed protein product</fullName>
    </submittedName>
</protein>
<feature type="chain" id="PRO_5040816585" evidence="2">
    <location>
        <begin position="32"/>
        <end position="761"/>
    </location>
</feature>
<dbReference type="GO" id="GO:0005524">
    <property type="term" value="F:ATP binding"/>
    <property type="evidence" value="ECO:0007669"/>
    <property type="project" value="InterPro"/>
</dbReference>
<sequence>MPRFLLLHLACVATALTLSFLLGSQIVAAEASTDLVSAYYHIYWYQEKQKLDNDAGSEKYDAKNTMQLAQSVPSEITENLQFFGLNFDSLPGLLQRAVLWDRGYTYGDNGSLAEIYTRCDSSIFGATMNDLALEARQVKATGCDVRKCLVDDSAAISWSLSSDCGPDQIDDVVQCACTSVKTTAKAAPVWTTGPQFFNLSSYKIPEALVRRHIWSDNSAGRSAILYAIHTDSEFQDKPFGAYTCLPESSGSLTVPCIEYDASDDRWCRPKNSSLMTKWLKEYAHTLFERRFKSVTEELGSNSCNSDSNQIIQYDSENSATRDTNVTRLQNEVMPGGWHRTIPVLIVGFTALLVTGIAVFVYLRQRSEHRKLEMHNSAVSCSSSMNNSTKPPNELLVDRADVFGNPHSVHDFLEILSSSPNSWESSPVSLSLALTAESLASESPGGKLTDRTLINALINDPQLKHTKIPFDQLQFHHLIARGSICEVWLCVLHDRCVAVKRLPKEQGRCWSDIKAFVREIRLGAMLQHPSILSFVGISWGSLHSLCLVNEYLELGDLHEYLRQADPNRDQTESYEDFMCFSLTWKRDKMQILLDITRGLAYLHHHGIIHGDLKAKNVLLSATVDAKLAGFGTQTTFDGAESKTSQRRLGTLLWSAPEVFAGEVQSEKTDIFSLGVLIAELDTHRPPYSDAVTARGTVMPPLQVLQRVVSGHLKPSLLSTCPDEIVDLAGWCLHRDPKLRPSARDVVQAVRSIPGVSLDEFSL</sequence>
<comment type="caution">
    <text evidence="4">The sequence shown here is derived from an EMBL/GenBank/DDBJ whole genome shotgun (WGS) entry which is preliminary data.</text>
</comment>
<evidence type="ECO:0000313" key="4">
    <source>
        <dbReference type="EMBL" id="GMF38454.1"/>
    </source>
</evidence>
<proteinExistence type="predicted"/>
<dbReference type="OrthoDB" id="26722at2759"/>
<dbReference type="Proteomes" id="UP001165121">
    <property type="component" value="Unassembled WGS sequence"/>
</dbReference>
<organism evidence="4 5">
    <name type="scientific">Phytophthora fragariaefolia</name>
    <dbReference type="NCBI Taxonomy" id="1490495"/>
    <lineage>
        <taxon>Eukaryota</taxon>
        <taxon>Sar</taxon>
        <taxon>Stramenopiles</taxon>
        <taxon>Oomycota</taxon>
        <taxon>Peronosporomycetes</taxon>
        <taxon>Peronosporales</taxon>
        <taxon>Peronosporaceae</taxon>
        <taxon>Phytophthora</taxon>
    </lineage>
</organism>
<dbReference type="SMART" id="SM00220">
    <property type="entry name" value="S_TKc"/>
    <property type="match status" value="1"/>
</dbReference>
<keyword evidence="2" id="KW-0732">Signal</keyword>
<dbReference type="EMBL" id="BSXT01001088">
    <property type="protein sequence ID" value="GMF38454.1"/>
    <property type="molecule type" value="Genomic_DNA"/>
</dbReference>
<feature type="signal peptide" evidence="2">
    <location>
        <begin position="1"/>
        <end position="31"/>
    </location>
</feature>
<dbReference type="AlphaFoldDB" id="A0A9W6XG61"/>
<evidence type="ECO:0000256" key="1">
    <source>
        <dbReference type="SAM" id="Phobius"/>
    </source>
</evidence>
<dbReference type="InterPro" id="IPR001245">
    <property type="entry name" value="Ser-Thr/Tyr_kinase_cat_dom"/>
</dbReference>
<dbReference type="PROSITE" id="PS00108">
    <property type="entry name" value="PROTEIN_KINASE_ST"/>
    <property type="match status" value="1"/>
</dbReference>
<dbReference type="InterPro" id="IPR008271">
    <property type="entry name" value="Ser/Thr_kinase_AS"/>
</dbReference>
<dbReference type="InterPro" id="IPR051681">
    <property type="entry name" value="Ser/Thr_Kinases-Pseudokinases"/>
</dbReference>
<keyword evidence="1" id="KW-0812">Transmembrane</keyword>
<keyword evidence="1" id="KW-0472">Membrane</keyword>
<keyword evidence="1" id="KW-1133">Transmembrane helix</keyword>
<name>A0A9W6XG61_9STRA</name>
<dbReference type="GO" id="GO:0004674">
    <property type="term" value="F:protein serine/threonine kinase activity"/>
    <property type="evidence" value="ECO:0007669"/>
    <property type="project" value="TreeGrafter"/>
</dbReference>
<dbReference type="Gene3D" id="3.30.200.20">
    <property type="entry name" value="Phosphorylase Kinase, domain 1"/>
    <property type="match status" value="1"/>
</dbReference>
<gene>
    <name evidence="4" type="ORF">Pfra01_001110000</name>
</gene>
<dbReference type="PROSITE" id="PS50011">
    <property type="entry name" value="PROTEIN_KINASE_DOM"/>
    <property type="match status" value="1"/>
</dbReference>
<dbReference type="PRINTS" id="PR00109">
    <property type="entry name" value="TYRKINASE"/>
</dbReference>
<evidence type="ECO:0000256" key="2">
    <source>
        <dbReference type="SAM" id="SignalP"/>
    </source>
</evidence>